<gene>
    <name evidence="1" type="ORF">B0T18DRAFT_431034</name>
</gene>
<accession>A0AA40K2T2</accession>
<evidence type="ECO:0008006" key="3">
    <source>
        <dbReference type="Google" id="ProtNLM"/>
    </source>
</evidence>
<comment type="caution">
    <text evidence="1">The sequence shown here is derived from an EMBL/GenBank/DDBJ whole genome shotgun (WGS) entry which is preliminary data.</text>
</comment>
<keyword evidence="2" id="KW-1185">Reference proteome</keyword>
<name>A0AA40K2T2_9PEZI</name>
<dbReference type="CDD" id="cd09917">
    <property type="entry name" value="F-box_SF"/>
    <property type="match status" value="1"/>
</dbReference>
<reference evidence="1" key="1">
    <citation type="submission" date="2023-06" db="EMBL/GenBank/DDBJ databases">
        <title>Genome-scale phylogeny and comparative genomics of the fungal order Sordariales.</title>
        <authorList>
            <consortium name="Lawrence Berkeley National Laboratory"/>
            <person name="Hensen N."/>
            <person name="Bonometti L."/>
            <person name="Westerberg I."/>
            <person name="Brannstrom I.O."/>
            <person name="Guillou S."/>
            <person name="Cros-Aarteil S."/>
            <person name="Calhoun S."/>
            <person name="Haridas S."/>
            <person name="Kuo A."/>
            <person name="Mondo S."/>
            <person name="Pangilinan J."/>
            <person name="Riley R."/>
            <person name="LaButti K."/>
            <person name="Andreopoulos B."/>
            <person name="Lipzen A."/>
            <person name="Chen C."/>
            <person name="Yanf M."/>
            <person name="Daum C."/>
            <person name="Ng V."/>
            <person name="Clum A."/>
            <person name="Steindorff A."/>
            <person name="Ohm R."/>
            <person name="Martin F."/>
            <person name="Silar P."/>
            <person name="Natvig D."/>
            <person name="Lalanne C."/>
            <person name="Gautier V."/>
            <person name="Ament-velasquez S.L."/>
            <person name="Kruys A."/>
            <person name="Hutchinson M.I."/>
            <person name="Powell A.J."/>
            <person name="Barry K."/>
            <person name="Miller A.N."/>
            <person name="Grigoriev I.V."/>
            <person name="Debuchy R."/>
            <person name="Gladieux P."/>
            <person name="Thoren M.H."/>
            <person name="Johannesson H."/>
        </authorList>
    </citation>
    <scope>NUCLEOTIDE SEQUENCE</scope>
    <source>
        <strain evidence="1">SMH3187-1</strain>
    </source>
</reference>
<protein>
    <recommendedName>
        <fullName evidence="3">F-box domain-containing protein</fullName>
    </recommendedName>
</protein>
<dbReference type="Proteomes" id="UP001172155">
    <property type="component" value="Unassembled WGS sequence"/>
</dbReference>
<proteinExistence type="predicted"/>
<dbReference type="AlphaFoldDB" id="A0AA40K2T2"/>
<organism evidence="1 2">
    <name type="scientific">Schizothecium vesticola</name>
    <dbReference type="NCBI Taxonomy" id="314040"/>
    <lineage>
        <taxon>Eukaryota</taxon>
        <taxon>Fungi</taxon>
        <taxon>Dikarya</taxon>
        <taxon>Ascomycota</taxon>
        <taxon>Pezizomycotina</taxon>
        <taxon>Sordariomycetes</taxon>
        <taxon>Sordariomycetidae</taxon>
        <taxon>Sordariales</taxon>
        <taxon>Schizotheciaceae</taxon>
        <taxon>Schizothecium</taxon>
    </lineage>
</organism>
<evidence type="ECO:0000313" key="2">
    <source>
        <dbReference type="Proteomes" id="UP001172155"/>
    </source>
</evidence>
<evidence type="ECO:0000313" key="1">
    <source>
        <dbReference type="EMBL" id="KAK0743833.1"/>
    </source>
</evidence>
<dbReference type="EMBL" id="JAUKUD010000005">
    <property type="protein sequence ID" value="KAK0743833.1"/>
    <property type="molecule type" value="Genomic_DNA"/>
</dbReference>
<sequence>MADNDYDYDYDYLHDSYSNDNEYEDGEDNEILIHIFRAIADGYVWPDPGPVRSYRRCRLTCRRFCDIASAFLIPTLTVSMSPESLARLEAISQHPVISAESCTDWDTTAKKSGLERDQGHIPSSLVLKKCSVVIKARRLSK</sequence>